<proteinExistence type="predicted"/>
<evidence type="ECO:0000313" key="3">
    <source>
        <dbReference type="EMBL" id="CAL4905286.1"/>
    </source>
</evidence>
<evidence type="ECO:0000313" key="4">
    <source>
        <dbReference type="Proteomes" id="UP001497457"/>
    </source>
</evidence>
<dbReference type="Pfam" id="PF07762">
    <property type="entry name" value="DUF1618"/>
    <property type="match status" value="1"/>
</dbReference>
<dbReference type="Pfam" id="PF25306">
    <property type="entry name" value="DUF7880"/>
    <property type="match status" value="1"/>
</dbReference>
<dbReference type="PANTHER" id="PTHR33074">
    <property type="entry name" value="EXPRESSED PROTEIN-RELATED"/>
    <property type="match status" value="1"/>
</dbReference>
<organism evidence="3 4">
    <name type="scientific">Urochloa decumbens</name>
    <dbReference type="NCBI Taxonomy" id="240449"/>
    <lineage>
        <taxon>Eukaryota</taxon>
        <taxon>Viridiplantae</taxon>
        <taxon>Streptophyta</taxon>
        <taxon>Embryophyta</taxon>
        <taxon>Tracheophyta</taxon>
        <taxon>Spermatophyta</taxon>
        <taxon>Magnoliopsida</taxon>
        <taxon>Liliopsida</taxon>
        <taxon>Poales</taxon>
        <taxon>Poaceae</taxon>
        <taxon>PACMAD clade</taxon>
        <taxon>Panicoideae</taxon>
        <taxon>Panicodae</taxon>
        <taxon>Paniceae</taxon>
        <taxon>Melinidinae</taxon>
        <taxon>Urochloa</taxon>
    </lineage>
</organism>
<reference evidence="3 4" key="2">
    <citation type="submission" date="2024-10" db="EMBL/GenBank/DDBJ databases">
        <authorList>
            <person name="Ryan C."/>
        </authorList>
    </citation>
    <scope>NUCLEOTIDE SEQUENCE [LARGE SCALE GENOMIC DNA]</scope>
</reference>
<name>A0ABC8WAA5_9POAL</name>
<reference evidence="4" key="1">
    <citation type="submission" date="2024-06" db="EMBL/GenBank/DDBJ databases">
        <authorList>
            <person name="Ryan C."/>
        </authorList>
    </citation>
    <scope>NUCLEOTIDE SEQUENCE [LARGE SCALE GENOMIC DNA]</scope>
</reference>
<dbReference type="Proteomes" id="UP001497457">
    <property type="component" value="Chromosome 12b"/>
</dbReference>
<feature type="domain" description="DUF1618" evidence="1">
    <location>
        <begin position="210"/>
        <end position="353"/>
    </location>
</feature>
<protein>
    <submittedName>
        <fullName evidence="3">Uncharacterized protein</fullName>
    </submittedName>
</protein>
<evidence type="ECO:0000259" key="1">
    <source>
        <dbReference type="Pfam" id="PF07762"/>
    </source>
</evidence>
<dbReference type="InterPro" id="IPR057202">
    <property type="entry name" value="DUF7880"/>
</dbReference>
<feature type="domain" description="DUF7880" evidence="2">
    <location>
        <begin position="429"/>
        <end position="556"/>
    </location>
</feature>
<keyword evidence="4" id="KW-1185">Reference proteome</keyword>
<dbReference type="PANTHER" id="PTHR33074:SF127">
    <property type="entry name" value="OS04G0388000 PROTEIN"/>
    <property type="match status" value="1"/>
</dbReference>
<evidence type="ECO:0000259" key="2">
    <source>
        <dbReference type="Pfam" id="PF25306"/>
    </source>
</evidence>
<dbReference type="AlphaFoldDB" id="A0ABC8WAA5"/>
<dbReference type="EMBL" id="OZ075122">
    <property type="protein sequence ID" value="CAL4905286.1"/>
    <property type="molecule type" value="Genomic_DNA"/>
</dbReference>
<gene>
    <name evidence="3" type="ORF">URODEC1_LOCUS11584</name>
</gene>
<sequence length="572" mass="62752">MAAYPAASTSGRSGLSPDCVLLETVTHMGRSRDTATAATTNTSSGCPIEVSFVLADPPSLTRCAIACRHLPCGQFLEDAPHITGADGAFLLITAVFPNHPARSERADLFVYNSGGPGNHPSLQLLPHPYPVGYMSNHIGVLSCGDHCLVIIPRREFEAGGQTMHYLLHIFSSKTGLWSTKVAKLAPGMKMYCGRFEPAKAFSVGEGSIAWVDTRYGILLFDSVAGDEPAVWREGFDGLLPGLDKVRDVIYSNGWFRFIEIGLFPQCQLDAIASRSSAAPKFYWQGAMFKRRVRTDDQGWYHGTVIDSAGLLPANSCVPHLFPEIYYKDNKELALGNVMSLFPTLVPNYEGVVYMMATMGEAATDPNGWVLAVNTNFKKLAMLAPFSRERFRLDRTFMPCAAFTKHLSRASGACNTNGWKLNSFKEQLMPLVVYVVSILLAQQKFRQFGKYFTKGRPSTDEVWTVRHLGVAATSTMNVHIHQVTQYATSIGVGKAASDAAKSFQRASEDIEKILERYCWAEPTARGKDVGDKINVAVGALDELLHTLPSVVLDIGRSMIPVYEPVNEVTPVFD</sequence>
<dbReference type="InterPro" id="IPR011676">
    <property type="entry name" value="DUF1618"/>
</dbReference>
<accession>A0ABC8WAA5</accession>